<evidence type="ECO:0000256" key="13">
    <source>
        <dbReference type="ARBA" id="ARBA00023136"/>
    </source>
</evidence>
<evidence type="ECO:0000256" key="8">
    <source>
        <dbReference type="ARBA" id="ARBA00022827"/>
    </source>
</evidence>
<dbReference type="PANTHER" id="PTHR23023">
    <property type="entry name" value="DIMETHYLANILINE MONOOXYGENASE"/>
    <property type="match status" value="1"/>
</dbReference>
<evidence type="ECO:0000256" key="10">
    <source>
        <dbReference type="ARBA" id="ARBA00022989"/>
    </source>
</evidence>
<evidence type="ECO:0000256" key="3">
    <source>
        <dbReference type="ARBA" id="ARBA00009183"/>
    </source>
</evidence>
<dbReference type="EMBL" id="LT629739">
    <property type="protein sequence ID" value="SDS06580.1"/>
    <property type="molecule type" value="Genomic_DNA"/>
</dbReference>
<evidence type="ECO:0000256" key="2">
    <source>
        <dbReference type="ARBA" id="ARBA00004389"/>
    </source>
</evidence>
<keyword evidence="5" id="KW-0285">Flavoprotein</keyword>
<dbReference type="InterPro" id="IPR020946">
    <property type="entry name" value="Flavin_mOase-like"/>
</dbReference>
<organism evidence="14 15">
    <name type="scientific">Brevibacterium sandarakinum</name>
    <dbReference type="NCBI Taxonomy" id="629680"/>
    <lineage>
        <taxon>Bacteria</taxon>
        <taxon>Bacillati</taxon>
        <taxon>Actinomycetota</taxon>
        <taxon>Actinomycetes</taxon>
        <taxon>Micrococcales</taxon>
        <taxon>Brevibacteriaceae</taxon>
        <taxon>Brevibacterium</taxon>
    </lineage>
</organism>
<evidence type="ECO:0000256" key="5">
    <source>
        <dbReference type="ARBA" id="ARBA00022630"/>
    </source>
</evidence>
<dbReference type="GO" id="GO:0050661">
    <property type="term" value="F:NADP binding"/>
    <property type="evidence" value="ECO:0007669"/>
    <property type="project" value="InterPro"/>
</dbReference>
<evidence type="ECO:0000313" key="15">
    <source>
        <dbReference type="Proteomes" id="UP000199700"/>
    </source>
</evidence>
<evidence type="ECO:0000256" key="4">
    <source>
        <dbReference type="ARBA" id="ARBA00010139"/>
    </source>
</evidence>
<name>A0A1H1P698_BRESA</name>
<dbReference type="InterPro" id="IPR050346">
    <property type="entry name" value="FMO-like"/>
</dbReference>
<protein>
    <submittedName>
        <fullName evidence="14">Predicted flavoprotein CzcO associated with the cation diffusion facilitator CzcD</fullName>
    </submittedName>
</protein>
<dbReference type="GO" id="GO:0004499">
    <property type="term" value="F:N,N-dimethylaniline monooxygenase activity"/>
    <property type="evidence" value="ECO:0007669"/>
    <property type="project" value="InterPro"/>
</dbReference>
<comment type="similarity">
    <text evidence="3">Belongs to the FMO family.</text>
</comment>
<dbReference type="FunFam" id="3.50.50.60:FF:000159">
    <property type="entry name" value="Dimethylaniline monooxygenase [N-oxide-forming]"/>
    <property type="match status" value="1"/>
</dbReference>
<keyword evidence="10" id="KW-1133">Transmembrane helix</keyword>
<comment type="similarity">
    <text evidence="4">Belongs to the FAD-binding monooxygenase family.</text>
</comment>
<dbReference type="InterPro" id="IPR036188">
    <property type="entry name" value="FAD/NAD-bd_sf"/>
</dbReference>
<dbReference type="Proteomes" id="UP000199700">
    <property type="component" value="Chromosome"/>
</dbReference>
<keyword evidence="15" id="KW-1185">Reference proteome</keyword>
<evidence type="ECO:0000256" key="1">
    <source>
        <dbReference type="ARBA" id="ARBA00001974"/>
    </source>
</evidence>
<keyword evidence="12" id="KW-0503">Monooxygenase</keyword>
<keyword evidence="6" id="KW-0812">Transmembrane</keyword>
<dbReference type="PRINTS" id="PR00370">
    <property type="entry name" value="FMOXYGENASE"/>
</dbReference>
<sequence>MMCDMPYNVRQKHQAPKVTTEIPADPALPQVCVIGAGASGIAAAKALYTAGVPFDCFEKGSEFGGNWLFDNPNGVSACYETLQINTSCPRMAFSDFPMPADYPHYASHDQVYAYFRDYVDHFGFDHTITFNTEVTQVRRGERGGWDVDIRSTAASEHTPAGSSESAVTETRHYDAVMVANGHHWDARWPDPGYPGHFDGEQIHAHDYRSGDQLEGRDVVVVGAGNSAMDIAVEGSHRARRVNLSIRRGQWVMKKTLFGMAADQIALPGWAPWWATGIRLRLAALLSGGLRRYGLPTPGHKPGQSHPVQSDAIRDRLGAGAITTRPGIERLDGDRVVFTDGSQAPADLIVWATGYRVNFPFFDSDLISAEGNDLPLFKRMIHPDQPGLFFIGLLQPVGAVMPLAEAQSRMAVKVLTGEYELPNRAEMTRRMHEDDRRNKRQFYDSPRHTMQVDFDHYLLELEREMRTGRQRDPRRGKVAA</sequence>
<dbReference type="STRING" id="629680.SAMN04489751_1144"/>
<keyword evidence="7" id="KW-0256">Endoplasmic reticulum</keyword>
<dbReference type="Gene3D" id="3.50.50.60">
    <property type="entry name" value="FAD/NAD(P)-binding domain"/>
    <property type="match status" value="1"/>
</dbReference>
<dbReference type="Pfam" id="PF00743">
    <property type="entry name" value="FMO-like"/>
    <property type="match status" value="2"/>
</dbReference>
<dbReference type="InterPro" id="IPR000960">
    <property type="entry name" value="Flavin_mOase"/>
</dbReference>
<evidence type="ECO:0000256" key="11">
    <source>
        <dbReference type="ARBA" id="ARBA00023002"/>
    </source>
</evidence>
<evidence type="ECO:0000256" key="7">
    <source>
        <dbReference type="ARBA" id="ARBA00022824"/>
    </source>
</evidence>
<accession>A0A1H1P698</accession>
<comment type="cofactor">
    <cofactor evidence="1">
        <name>FAD</name>
        <dbReference type="ChEBI" id="CHEBI:57692"/>
    </cofactor>
</comment>
<keyword evidence="13" id="KW-0472">Membrane</keyword>
<keyword evidence="11" id="KW-0560">Oxidoreductase</keyword>
<proteinExistence type="inferred from homology"/>
<dbReference type="AlphaFoldDB" id="A0A1H1P698"/>
<dbReference type="GO" id="GO:0050660">
    <property type="term" value="F:flavin adenine dinucleotide binding"/>
    <property type="evidence" value="ECO:0007669"/>
    <property type="project" value="InterPro"/>
</dbReference>
<reference evidence="14" key="1">
    <citation type="submission" date="2016-10" db="EMBL/GenBank/DDBJ databases">
        <authorList>
            <person name="Varghese N."/>
            <person name="Submissions S."/>
        </authorList>
    </citation>
    <scope>NUCLEOTIDE SEQUENCE [LARGE SCALE GENOMIC DNA]</scope>
    <source>
        <strain evidence="14">DSM 22082</strain>
    </source>
</reference>
<evidence type="ECO:0000313" key="14">
    <source>
        <dbReference type="EMBL" id="SDS06580.1"/>
    </source>
</evidence>
<comment type="subcellular location">
    <subcellularLocation>
        <location evidence="2">Endoplasmic reticulum membrane</location>
        <topology evidence="2">Single-pass membrane protein</topology>
    </subcellularLocation>
</comment>
<dbReference type="SUPFAM" id="SSF51905">
    <property type="entry name" value="FAD/NAD(P)-binding domain"/>
    <property type="match status" value="2"/>
</dbReference>
<evidence type="ECO:0000256" key="12">
    <source>
        <dbReference type="ARBA" id="ARBA00023033"/>
    </source>
</evidence>
<dbReference type="PIRSF" id="PIRSF000332">
    <property type="entry name" value="FMO"/>
    <property type="match status" value="1"/>
</dbReference>
<evidence type="ECO:0000256" key="6">
    <source>
        <dbReference type="ARBA" id="ARBA00022692"/>
    </source>
</evidence>
<keyword evidence="8" id="KW-0274">FAD</keyword>
<gene>
    <name evidence="14" type="ORF">SAMN04489751_1144</name>
</gene>
<evidence type="ECO:0000256" key="9">
    <source>
        <dbReference type="ARBA" id="ARBA00022857"/>
    </source>
</evidence>
<keyword evidence="9" id="KW-0521">NADP</keyword>